<proteinExistence type="predicted"/>
<reference evidence="2 3" key="1">
    <citation type="submission" date="2021-06" db="EMBL/GenBank/DDBJ databases">
        <title>Chromosome-level genome assembly of the red-tail catfish (Hemibagrus wyckioides).</title>
        <authorList>
            <person name="Shao F."/>
        </authorList>
    </citation>
    <scope>NUCLEOTIDE SEQUENCE [LARGE SCALE GENOMIC DNA]</scope>
    <source>
        <strain evidence="2">EC202008001</strain>
        <tissue evidence="2">Blood</tissue>
    </source>
</reference>
<dbReference type="AlphaFoldDB" id="A0A9D3NSL0"/>
<protein>
    <submittedName>
        <fullName evidence="2">Uncharacterized protein</fullName>
    </submittedName>
</protein>
<dbReference type="Proteomes" id="UP000824219">
    <property type="component" value="Linkage Group LG11"/>
</dbReference>
<organism evidence="2 3">
    <name type="scientific">Hemibagrus wyckioides</name>
    <dbReference type="NCBI Taxonomy" id="337641"/>
    <lineage>
        <taxon>Eukaryota</taxon>
        <taxon>Metazoa</taxon>
        <taxon>Chordata</taxon>
        <taxon>Craniata</taxon>
        <taxon>Vertebrata</taxon>
        <taxon>Euteleostomi</taxon>
        <taxon>Actinopterygii</taxon>
        <taxon>Neopterygii</taxon>
        <taxon>Teleostei</taxon>
        <taxon>Ostariophysi</taxon>
        <taxon>Siluriformes</taxon>
        <taxon>Bagridae</taxon>
        <taxon>Hemibagrus</taxon>
    </lineage>
</organism>
<evidence type="ECO:0000256" key="1">
    <source>
        <dbReference type="SAM" id="MobiDB-lite"/>
    </source>
</evidence>
<accession>A0A9D3NSL0</accession>
<evidence type="ECO:0000313" key="2">
    <source>
        <dbReference type="EMBL" id="KAG7326340.1"/>
    </source>
</evidence>
<dbReference type="EMBL" id="JAHKSW010000011">
    <property type="protein sequence ID" value="KAG7326340.1"/>
    <property type="molecule type" value="Genomic_DNA"/>
</dbReference>
<feature type="region of interest" description="Disordered" evidence="1">
    <location>
        <begin position="53"/>
        <end position="74"/>
    </location>
</feature>
<name>A0A9D3NSL0_9TELE</name>
<comment type="caution">
    <text evidence="2">The sequence shown here is derived from an EMBL/GenBank/DDBJ whole genome shotgun (WGS) entry which is preliminary data.</text>
</comment>
<sequence>MAEFIFVSQPVGICRANLRVRGESGGSMQAANWASLFSRVWMRKLHLPLEYPRSEAVASNTPSERDRNATTDESNANIGTPMLIVCIICYEPRPFYSVVHDGTA</sequence>
<gene>
    <name evidence="2" type="ORF">KOW79_009741</name>
</gene>
<evidence type="ECO:0000313" key="3">
    <source>
        <dbReference type="Proteomes" id="UP000824219"/>
    </source>
</evidence>
<keyword evidence="3" id="KW-1185">Reference proteome</keyword>